<evidence type="ECO:0000259" key="8">
    <source>
        <dbReference type="Pfam" id="PF02668"/>
    </source>
</evidence>
<evidence type="ECO:0000256" key="7">
    <source>
        <dbReference type="SAM" id="MobiDB-lite"/>
    </source>
</evidence>
<dbReference type="RefSeq" id="XP_013269401.1">
    <property type="nucleotide sequence ID" value="XM_013413947.1"/>
</dbReference>
<protein>
    <recommendedName>
        <fullName evidence="8">TauD/TfdA-like domain-containing protein</fullName>
    </recommendedName>
</protein>
<evidence type="ECO:0000256" key="1">
    <source>
        <dbReference type="ARBA" id="ARBA00001954"/>
    </source>
</evidence>
<accession>A0A0D2J046</accession>
<feature type="region of interest" description="Disordered" evidence="7">
    <location>
        <begin position="72"/>
        <end position="122"/>
    </location>
</feature>
<gene>
    <name evidence="9" type="ORF">Z518_08204</name>
</gene>
<dbReference type="VEuPathDB" id="FungiDB:Z518_08204"/>
<dbReference type="PANTHER" id="PTHR10696:SF25">
    <property type="entry name" value="OXIDOREDUCTASE AIM17-RELATED"/>
    <property type="match status" value="1"/>
</dbReference>
<dbReference type="Gene3D" id="3.60.130.10">
    <property type="entry name" value="Clavaminate synthase-like"/>
    <property type="match status" value="1"/>
</dbReference>
<dbReference type="GeneID" id="25296275"/>
<keyword evidence="4" id="KW-0223">Dioxygenase</keyword>
<evidence type="ECO:0000256" key="6">
    <source>
        <dbReference type="ARBA" id="ARBA00023004"/>
    </source>
</evidence>
<dbReference type="Pfam" id="PF02668">
    <property type="entry name" value="TauD"/>
    <property type="match status" value="1"/>
</dbReference>
<dbReference type="AlphaFoldDB" id="A0A0D2J046"/>
<dbReference type="PANTHER" id="PTHR10696">
    <property type="entry name" value="GAMMA-BUTYROBETAINE HYDROXYLASE-RELATED"/>
    <property type="match status" value="1"/>
</dbReference>
<evidence type="ECO:0000256" key="3">
    <source>
        <dbReference type="ARBA" id="ARBA00022723"/>
    </source>
</evidence>
<dbReference type="InterPro" id="IPR003819">
    <property type="entry name" value="TauD/TfdA-like"/>
</dbReference>
<dbReference type="GO" id="GO:0005739">
    <property type="term" value="C:mitochondrion"/>
    <property type="evidence" value="ECO:0007669"/>
    <property type="project" value="TreeGrafter"/>
</dbReference>
<evidence type="ECO:0000313" key="9">
    <source>
        <dbReference type="EMBL" id="KIX02265.1"/>
    </source>
</evidence>
<dbReference type="InterPro" id="IPR050411">
    <property type="entry name" value="AlphaKG_dependent_hydroxylases"/>
</dbReference>
<dbReference type="InterPro" id="IPR042098">
    <property type="entry name" value="TauD-like_sf"/>
</dbReference>
<organism evidence="9 10">
    <name type="scientific">Rhinocladiella mackenziei CBS 650.93</name>
    <dbReference type="NCBI Taxonomy" id="1442369"/>
    <lineage>
        <taxon>Eukaryota</taxon>
        <taxon>Fungi</taxon>
        <taxon>Dikarya</taxon>
        <taxon>Ascomycota</taxon>
        <taxon>Pezizomycotina</taxon>
        <taxon>Eurotiomycetes</taxon>
        <taxon>Chaetothyriomycetidae</taxon>
        <taxon>Chaetothyriales</taxon>
        <taxon>Herpotrichiellaceae</taxon>
        <taxon>Rhinocladiella</taxon>
    </lineage>
</organism>
<dbReference type="SUPFAM" id="SSF51197">
    <property type="entry name" value="Clavaminate synthase-like"/>
    <property type="match status" value="1"/>
</dbReference>
<dbReference type="STRING" id="1442369.A0A0D2J046"/>
<dbReference type="EMBL" id="KN847480">
    <property type="protein sequence ID" value="KIX02265.1"/>
    <property type="molecule type" value="Genomic_DNA"/>
</dbReference>
<evidence type="ECO:0000256" key="2">
    <source>
        <dbReference type="ARBA" id="ARBA00008654"/>
    </source>
</evidence>
<comment type="similarity">
    <text evidence="2">Belongs to the gamma-BBH/TMLD family.</text>
</comment>
<keyword evidence="10" id="KW-1185">Reference proteome</keyword>
<dbReference type="GO" id="GO:0045329">
    <property type="term" value="P:carnitine biosynthetic process"/>
    <property type="evidence" value="ECO:0007669"/>
    <property type="project" value="TreeGrafter"/>
</dbReference>
<dbReference type="GO" id="GO:0046872">
    <property type="term" value="F:metal ion binding"/>
    <property type="evidence" value="ECO:0007669"/>
    <property type="project" value="UniProtKB-KW"/>
</dbReference>
<name>A0A0D2J046_9EURO</name>
<reference evidence="9 10" key="1">
    <citation type="submission" date="2015-01" db="EMBL/GenBank/DDBJ databases">
        <title>The Genome Sequence of Rhinocladiella mackenzie CBS 650.93.</title>
        <authorList>
            <consortium name="The Broad Institute Genomics Platform"/>
            <person name="Cuomo C."/>
            <person name="de Hoog S."/>
            <person name="Gorbushina A."/>
            <person name="Stielow B."/>
            <person name="Teixiera M."/>
            <person name="Abouelleil A."/>
            <person name="Chapman S.B."/>
            <person name="Priest M."/>
            <person name="Young S.K."/>
            <person name="Wortman J."/>
            <person name="Nusbaum C."/>
            <person name="Birren B."/>
        </authorList>
    </citation>
    <scope>NUCLEOTIDE SEQUENCE [LARGE SCALE GENOMIC DNA]</scope>
    <source>
        <strain evidence="9 10">CBS 650.93</strain>
    </source>
</reference>
<feature type="domain" description="TauD/TfdA-like" evidence="8">
    <location>
        <begin position="242"/>
        <end position="504"/>
    </location>
</feature>
<keyword evidence="5" id="KW-0560">Oxidoreductase</keyword>
<dbReference type="Gene3D" id="3.30.2020.30">
    <property type="match status" value="1"/>
</dbReference>
<dbReference type="HOGENOM" id="CLU_021859_0_0_1"/>
<evidence type="ECO:0000256" key="5">
    <source>
        <dbReference type="ARBA" id="ARBA00023002"/>
    </source>
</evidence>
<sequence>MRYLPFKLEPGHLATPLKTRAQLLSTIRQRSRKPRELGFRKVSSNSPERFRSWKIGPDDPLDSGFRFIRKHLVRPPTSRQLNESPGPRLRKISSASSPPPLPPEEGGTQFGSNRSNDRASIPSHRPETLIQAGKLLDHGRPVVSPILARDACRCSKCIDPSDRQRQFSYANIPTNISFRDITHVPGKNDTLVRWLHDAEPHEPGDPSIFTEATIANLKNEFRNRTRWAVYDRPQKLWDAESFRRETTRIEFNDYMNDRPSLAAAVHLLWRDGLVFIDGVPESESSVAAIVNRIGPLMQTFYGPTWDVRSVPNAKNVAYTSKYLGFHMDLLYMRDPPGFQFLHYVHNSSEGGESRFADTFRAVDTLYTENKAHVHTLTHNEVRYEYDNDGFFYSDSKPTILRRSKLNLPSRNPIGAVHPTLMREVGHVFWSPPFVGNLSPHLGHEQLVKFVTASKAFADILERPENVVEEKMDSGTCVIFDNLRIVHARNAFDLNSGRRWLRGAYLNRQDFISKAVSLMPDMPVVRNVPVDPPQEYSNQPFNEGGQSTPYQVFHVD</sequence>
<dbReference type="InterPro" id="IPR038492">
    <property type="entry name" value="GBBH-like_N_sf"/>
</dbReference>
<proteinExistence type="inferred from homology"/>
<keyword evidence="3" id="KW-0479">Metal-binding</keyword>
<dbReference type="OrthoDB" id="406634at2759"/>
<evidence type="ECO:0000313" key="10">
    <source>
        <dbReference type="Proteomes" id="UP000053617"/>
    </source>
</evidence>
<dbReference type="GO" id="GO:0051213">
    <property type="term" value="F:dioxygenase activity"/>
    <property type="evidence" value="ECO:0007669"/>
    <property type="project" value="UniProtKB-KW"/>
</dbReference>
<keyword evidence="6" id="KW-0408">Iron</keyword>
<comment type="cofactor">
    <cofactor evidence="1">
        <name>Fe(2+)</name>
        <dbReference type="ChEBI" id="CHEBI:29033"/>
    </cofactor>
</comment>
<evidence type="ECO:0000256" key="4">
    <source>
        <dbReference type="ARBA" id="ARBA00022964"/>
    </source>
</evidence>
<dbReference type="Proteomes" id="UP000053617">
    <property type="component" value="Unassembled WGS sequence"/>
</dbReference>